<dbReference type="EMBL" id="QJKJ01013394">
    <property type="protein sequence ID" value="RDX66541.1"/>
    <property type="molecule type" value="Genomic_DNA"/>
</dbReference>
<accession>A0A371EKH8</accession>
<comment type="caution">
    <text evidence="1">The sequence shown here is derived from an EMBL/GenBank/DDBJ whole genome shotgun (WGS) entry which is preliminary data.</text>
</comment>
<evidence type="ECO:0000313" key="2">
    <source>
        <dbReference type="Proteomes" id="UP000257109"/>
    </source>
</evidence>
<keyword evidence="2" id="KW-1185">Reference proteome</keyword>
<name>A0A371EKH8_MUCPR</name>
<dbReference type="STRING" id="157652.A0A371EKH8"/>
<protein>
    <submittedName>
        <fullName evidence="1">Uncharacterized protein</fullName>
    </submittedName>
</protein>
<gene>
    <name evidence="1" type="ORF">CR513_54679</name>
</gene>
<dbReference type="OrthoDB" id="1434716at2759"/>
<reference evidence="1" key="1">
    <citation type="submission" date="2018-05" db="EMBL/GenBank/DDBJ databases">
        <title>Draft genome of Mucuna pruriens seed.</title>
        <authorList>
            <person name="Nnadi N.E."/>
            <person name="Vos R."/>
            <person name="Hasami M.H."/>
            <person name="Devisetty U.K."/>
            <person name="Aguiy J.C."/>
        </authorList>
    </citation>
    <scope>NUCLEOTIDE SEQUENCE [LARGE SCALE GENOMIC DNA]</scope>
    <source>
        <strain evidence="1">JCA_2017</strain>
    </source>
</reference>
<evidence type="ECO:0000313" key="1">
    <source>
        <dbReference type="EMBL" id="RDX66541.1"/>
    </source>
</evidence>
<organism evidence="1 2">
    <name type="scientific">Mucuna pruriens</name>
    <name type="common">Velvet bean</name>
    <name type="synonym">Dolichos pruriens</name>
    <dbReference type="NCBI Taxonomy" id="157652"/>
    <lineage>
        <taxon>Eukaryota</taxon>
        <taxon>Viridiplantae</taxon>
        <taxon>Streptophyta</taxon>
        <taxon>Embryophyta</taxon>
        <taxon>Tracheophyta</taxon>
        <taxon>Spermatophyta</taxon>
        <taxon>Magnoliopsida</taxon>
        <taxon>eudicotyledons</taxon>
        <taxon>Gunneridae</taxon>
        <taxon>Pentapetalae</taxon>
        <taxon>rosids</taxon>
        <taxon>fabids</taxon>
        <taxon>Fabales</taxon>
        <taxon>Fabaceae</taxon>
        <taxon>Papilionoideae</taxon>
        <taxon>50 kb inversion clade</taxon>
        <taxon>NPAAA clade</taxon>
        <taxon>indigoferoid/millettioid clade</taxon>
        <taxon>Phaseoleae</taxon>
        <taxon>Mucuna</taxon>
    </lineage>
</organism>
<dbReference type="Proteomes" id="UP000257109">
    <property type="component" value="Unassembled WGS sequence"/>
</dbReference>
<proteinExistence type="predicted"/>
<sequence length="318" mass="36453">MHVKGQRDFMEVGFTYHFWKLIFSCVSSTCMKVLFYGIPIDGYSPSRGVRQGDPISPYLFAHLIEREVASNNWKPIKLCRIGSSISHLFFVDNLLLFREASVAQVNIINNCLNAFFSSSRQKVLVVKTRLLVSRNVHNPIVMELSHISSFCLTSKLGKYLGVSMLHGRKKKEDLCLSVGKYPTLPKCILAKAVVAVLSTYIMVGTDYKSICFVGVCTLKQVKFWWDCWLPSRIIIMDVVWQKTSSNKVEFYVRDYIPTKGQWDIGRFQQIIPMVHNDILTNVIRQSQGLCHNALYIICHMENETIIHVLRDCVNAKFV</sequence>
<dbReference type="AlphaFoldDB" id="A0A371EKH8"/>
<feature type="non-terminal residue" evidence="1">
    <location>
        <position position="1"/>
    </location>
</feature>